<organism evidence="1 2">
    <name type="scientific">Candidatus Enterocloster excrementigallinarum</name>
    <dbReference type="NCBI Taxonomy" id="2838558"/>
    <lineage>
        <taxon>Bacteria</taxon>
        <taxon>Bacillati</taxon>
        <taxon>Bacillota</taxon>
        <taxon>Clostridia</taxon>
        <taxon>Lachnospirales</taxon>
        <taxon>Lachnospiraceae</taxon>
        <taxon>Enterocloster</taxon>
    </lineage>
</organism>
<dbReference type="Proteomes" id="UP000823863">
    <property type="component" value="Unassembled WGS sequence"/>
</dbReference>
<dbReference type="EMBL" id="DWWB01000047">
    <property type="protein sequence ID" value="HJC66724.1"/>
    <property type="molecule type" value="Genomic_DNA"/>
</dbReference>
<dbReference type="AlphaFoldDB" id="A0A9D2PUM7"/>
<gene>
    <name evidence="1" type="ORF">H9931_08400</name>
</gene>
<accession>A0A9D2PUM7</accession>
<sequence>MDYSKYGIDEKRPLLGYGNSDLKNLRSKFERYKDYEESCRMLPETVGGALTGEGRSAARYLKSALDLLSQSGAWSGPDGDSCRRVIETLYSDTNSHYAKLEQVAQAMEQKAQKTANEITGVINTEVLPNMSFIGKLGASWDYYTKGN</sequence>
<protein>
    <submittedName>
        <fullName evidence="1">Uncharacterized protein</fullName>
    </submittedName>
</protein>
<evidence type="ECO:0000313" key="1">
    <source>
        <dbReference type="EMBL" id="HJC66724.1"/>
    </source>
</evidence>
<proteinExistence type="predicted"/>
<evidence type="ECO:0000313" key="2">
    <source>
        <dbReference type="Proteomes" id="UP000823863"/>
    </source>
</evidence>
<comment type="caution">
    <text evidence="1">The sequence shown here is derived from an EMBL/GenBank/DDBJ whole genome shotgun (WGS) entry which is preliminary data.</text>
</comment>
<reference evidence="1" key="2">
    <citation type="submission" date="2021-04" db="EMBL/GenBank/DDBJ databases">
        <authorList>
            <person name="Gilroy R."/>
        </authorList>
    </citation>
    <scope>NUCLEOTIDE SEQUENCE</scope>
    <source>
        <strain evidence="1">CHK198-12963</strain>
    </source>
</reference>
<name>A0A9D2PUM7_9FIRM</name>
<reference evidence="1" key="1">
    <citation type="journal article" date="2021" name="PeerJ">
        <title>Extensive microbial diversity within the chicken gut microbiome revealed by metagenomics and culture.</title>
        <authorList>
            <person name="Gilroy R."/>
            <person name="Ravi A."/>
            <person name="Getino M."/>
            <person name="Pursley I."/>
            <person name="Horton D.L."/>
            <person name="Alikhan N.F."/>
            <person name="Baker D."/>
            <person name="Gharbi K."/>
            <person name="Hall N."/>
            <person name="Watson M."/>
            <person name="Adriaenssens E.M."/>
            <person name="Foster-Nyarko E."/>
            <person name="Jarju S."/>
            <person name="Secka A."/>
            <person name="Antonio M."/>
            <person name="Oren A."/>
            <person name="Chaudhuri R.R."/>
            <person name="La Ragione R."/>
            <person name="Hildebrand F."/>
            <person name="Pallen M.J."/>
        </authorList>
    </citation>
    <scope>NUCLEOTIDE SEQUENCE</scope>
    <source>
        <strain evidence="1">CHK198-12963</strain>
    </source>
</reference>